<dbReference type="OrthoDB" id="978447at2"/>
<sequence>MKVAVIYTSTTPELIEMINDQLKTQLSGKELIIQSYQDPSILQEVIDNGYPTHGCARRLMNMYEQAVKDGADILLNVCSSVGDIAKLAKPLYEMTGVKFVRMDEEMAMQAVCAGKRIGIIATLPTALEPTKRLVQDCADSLGRKIDIVDALAEGAFGLDQEQFKKMLIATGAKVKDKVDALVFAQGSMSYAEEDVSKALGVPVFSSIKYGIADVKKAADSLE</sequence>
<organism evidence="2 3">
    <name type="scientific">Tepidanaerobacter acetatoxydans (strain DSM 21804 / JCM 16047 / Re1)</name>
    <dbReference type="NCBI Taxonomy" id="1209989"/>
    <lineage>
        <taxon>Bacteria</taxon>
        <taxon>Bacillati</taxon>
        <taxon>Bacillota</taxon>
        <taxon>Clostridia</taxon>
        <taxon>Thermosediminibacterales</taxon>
        <taxon>Tepidanaerobacteraceae</taxon>
        <taxon>Tepidanaerobacter</taxon>
    </lineage>
</organism>
<name>F4LQT6_TEPAE</name>
<dbReference type="Gene3D" id="3.40.50.12500">
    <property type="match status" value="1"/>
</dbReference>
<evidence type="ECO:0000313" key="2">
    <source>
        <dbReference type="EMBL" id="CCP26935.1"/>
    </source>
</evidence>
<dbReference type="InterPro" id="IPR015942">
    <property type="entry name" value="Asp/Glu/hydantoin_racemase"/>
</dbReference>
<dbReference type="EMBL" id="HF563609">
    <property type="protein sequence ID" value="CCP26935.1"/>
    <property type="molecule type" value="Genomic_DNA"/>
</dbReference>
<evidence type="ECO:0000313" key="3">
    <source>
        <dbReference type="Proteomes" id="UP000010802"/>
    </source>
</evidence>
<keyword evidence="3" id="KW-1185">Reference proteome</keyword>
<dbReference type="STRING" id="1209989.TepRe1_1961"/>
<dbReference type="Proteomes" id="UP000010802">
    <property type="component" value="Chromosome"/>
</dbReference>
<comment type="similarity">
    <text evidence="1">Belongs to the HyuE racemase family.</text>
</comment>
<dbReference type="HOGENOM" id="CLU_079356_0_0_9"/>
<accession>L0S0Y2</accession>
<dbReference type="KEGG" id="tae:TepiRe1_2111"/>
<dbReference type="KEGG" id="tep:TepRe1_1961"/>
<protein>
    <submittedName>
        <fullName evidence="2">Asp/Glu/hydantoin racemase</fullName>
    </submittedName>
</protein>
<dbReference type="RefSeq" id="WP_013779011.1">
    <property type="nucleotide sequence ID" value="NC_015519.1"/>
</dbReference>
<reference evidence="3" key="1">
    <citation type="journal article" date="2013" name="Genome Announc.">
        <title>First genome sequence of a syntrophic acetate-oxidizing bacterium, Tepidanaerobacter acetatoxydans strain Re1.</title>
        <authorList>
            <person name="Manzoor S."/>
            <person name="Bongcam-Rudloff E."/>
            <person name="Schnurer A."/>
            <person name="Muller B."/>
        </authorList>
    </citation>
    <scope>NUCLEOTIDE SEQUENCE [LARGE SCALE GENOMIC DNA]</scope>
    <source>
        <strain evidence="3">Re1</strain>
    </source>
</reference>
<dbReference type="GO" id="GO:0047661">
    <property type="term" value="F:amino-acid racemase activity"/>
    <property type="evidence" value="ECO:0007669"/>
    <property type="project" value="InterPro"/>
</dbReference>
<accession>F4LQT6</accession>
<evidence type="ECO:0000256" key="1">
    <source>
        <dbReference type="ARBA" id="ARBA00038414"/>
    </source>
</evidence>
<dbReference type="InterPro" id="IPR053714">
    <property type="entry name" value="Iso_Racemase_Enz_sf"/>
</dbReference>
<gene>
    <name evidence="2" type="ordered locus">TEPIRE1_2111</name>
</gene>
<dbReference type="eggNOG" id="COG4126">
    <property type="taxonomic scope" value="Bacteria"/>
</dbReference>
<dbReference type="Pfam" id="PF01177">
    <property type="entry name" value="Asp_Glu_race"/>
    <property type="match status" value="1"/>
</dbReference>
<dbReference type="PATRIC" id="fig|1209989.3.peg.2432"/>
<proteinExistence type="inferred from homology"/>
<dbReference type="AlphaFoldDB" id="F4LQT6"/>